<dbReference type="Proteomes" id="UP000085678">
    <property type="component" value="Unplaced"/>
</dbReference>
<feature type="active site" description="Nucleophile" evidence="7">
    <location>
        <position position="878"/>
    </location>
</feature>
<dbReference type="OrthoDB" id="65569at2759"/>
<comment type="similarity">
    <text evidence="1">Belongs to the glycosyl hydrolase 1 family.</text>
</comment>
<evidence type="ECO:0000256" key="5">
    <source>
        <dbReference type="ARBA" id="ARBA00023180"/>
    </source>
</evidence>
<organism evidence="10 11">
    <name type="scientific">Lingula anatina</name>
    <name type="common">Brachiopod</name>
    <name type="synonym">Lingula unguis</name>
    <dbReference type="NCBI Taxonomy" id="7574"/>
    <lineage>
        <taxon>Eukaryota</taxon>
        <taxon>Metazoa</taxon>
        <taxon>Spiralia</taxon>
        <taxon>Lophotrochozoa</taxon>
        <taxon>Brachiopoda</taxon>
        <taxon>Linguliformea</taxon>
        <taxon>Lingulata</taxon>
        <taxon>Lingulida</taxon>
        <taxon>Linguloidea</taxon>
        <taxon>Lingulidae</taxon>
        <taxon>Lingula</taxon>
    </lineage>
</organism>
<dbReference type="InterPro" id="IPR001360">
    <property type="entry name" value="Glyco_hydro_1"/>
</dbReference>
<dbReference type="FunFam" id="3.20.20.80:FF:000013">
    <property type="entry name" value="lactase-phlorizin hydrolase"/>
    <property type="match status" value="2"/>
</dbReference>
<evidence type="ECO:0000256" key="2">
    <source>
        <dbReference type="ARBA" id="ARBA00011738"/>
    </source>
</evidence>
<dbReference type="GO" id="GO:0008422">
    <property type="term" value="F:beta-glucosidase activity"/>
    <property type="evidence" value="ECO:0007669"/>
    <property type="project" value="TreeGrafter"/>
</dbReference>
<keyword evidence="5" id="KW-0325">Glycoprotein</keyword>
<accession>A0A1S3I9G2</accession>
<keyword evidence="4 8" id="KW-0378">Hydrolase</keyword>
<keyword evidence="9" id="KW-0732">Signal</keyword>
<dbReference type="PROSITE" id="PS00653">
    <property type="entry name" value="GLYCOSYL_HYDROL_F1_2"/>
    <property type="match status" value="2"/>
</dbReference>
<dbReference type="Pfam" id="PF00232">
    <property type="entry name" value="Glyco_hydro_1"/>
    <property type="match status" value="2"/>
</dbReference>
<dbReference type="PANTHER" id="PTHR10353:SF36">
    <property type="entry name" value="LP05116P"/>
    <property type="match status" value="1"/>
</dbReference>
<dbReference type="InParanoid" id="A0A1S3I9G2"/>
<evidence type="ECO:0000256" key="3">
    <source>
        <dbReference type="ARBA" id="ARBA00012744"/>
    </source>
</evidence>
<dbReference type="PRINTS" id="PR00131">
    <property type="entry name" value="GLHYDRLASE1"/>
</dbReference>
<dbReference type="GeneID" id="106161574"/>
<protein>
    <recommendedName>
        <fullName evidence="3">beta-glucosidase</fullName>
        <ecNumber evidence="3">3.2.1.21</ecNumber>
    </recommendedName>
</protein>
<dbReference type="STRING" id="7574.A0A1S3I9G2"/>
<gene>
    <name evidence="11" type="primary">LOC106161574</name>
</gene>
<evidence type="ECO:0000313" key="11">
    <source>
        <dbReference type="RefSeq" id="XP_013394024.1"/>
    </source>
</evidence>
<dbReference type="PROSITE" id="PS00572">
    <property type="entry name" value="GLYCOSYL_HYDROL_F1_1"/>
    <property type="match status" value="2"/>
</dbReference>
<dbReference type="RefSeq" id="XP_013394024.1">
    <property type="nucleotide sequence ID" value="XM_013538570.2"/>
</dbReference>
<dbReference type="PANTHER" id="PTHR10353">
    <property type="entry name" value="GLYCOSYL HYDROLASE"/>
    <property type="match status" value="1"/>
</dbReference>
<name>A0A1S3I9G2_LINAN</name>
<feature type="active site" description="Nucleophile" evidence="7">
    <location>
        <position position="403"/>
    </location>
</feature>
<keyword evidence="10" id="KW-1185">Reference proteome</keyword>
<dbReference type="EC" id="3.2.1.21" evidence="3"/>
<evidence type="ECO:0000256" key="4">
    <source>
        <dbReference type="ARBA" id="ARBA00022801"/>
    </source>
</evidence>
<keyword evidence="6 8" id="KW-0326">Glycosidase</keyword>
<proteinExistence type="inferred from homology"/>
<feature type="signal peptide" evidence="9">
    <location>
        <begin position="1"/>
        <end position="20"/>
    </location>
</feature>
<dbReference type="GO" id="GO:0005975">
    <property type="term" value="P:carbohydrate metabolic process"/>
    <property type="evidence" value="ECO:0007669"/>
    <property type="project" value="InterPro"/>
</dbReference>
<sequence length="1023" mass="116623">MKYILHIALFFTLASHGESAGRYDNDLYYGKFPEDFVWSSATSAYQIEGGWNADGKGLSIWDTFTHAGKAANNDTGDVACDSYHKYKEDVKLLKDLHVTHYRFSISWPRVLPNGTIDNINEAGIDYYNNLINSLIANNIQPMVTLYHWDLPQDLEDQGGWLNETTNEHFKNYSRLCFERFGDRVKFWITFNEPWIVAWLGYGVAAFAPRKNGPGDLAYISAHNLIKAHAKAYHEYDDNFRASQNGTIGITLNAGWSEPKDPSSLSDQEASQRDMQFQLGWFANAIFVNGDYPDVMKWRIGNNSETQNLPKSRLPAFTDAEKQYNKGTSDFFGLNFYTSSLVTDNKNVNRSVQSYDVDKGVAGEADPTWKESGSGWLKVTPFGMRKVLKWIKDTYNTPVTYVTENGVSDRTGVLNDVDRIDYYKNYINQMLKAMKLDGCNVKGYTAWSLMDNFEWASGYTERFGLHYVDFTKPDRPRVQKESAKWYANFVSNPEFPLKYDNDLYYGKFPEDFVWSSATSAYQIEGGWNADGKGLSIWDTFTHAGKAANNDTGDVACDSYHKYEEDVKLLKDLHVSHYRFSISWPRVLPNGTIDNINEAGIDYYNNLINSLIANNIQPMVTLYHWDLPQDLEDQGGWLNETTNEHFKNYSRLCFERFGDRVKFWITFNEPWIVAWLGYGVAAFAPRKYGPGDLAYISAHNLIKAHAKAYHEYDDHFRATQKGKIGITLNAGWSEPKDPSSLSDQEASQRDMQFQLGWFANAIFVNGDYPDVMKWRIGNNSETQNLPKSRLPAFTDAEKIYNKGTSDFFGLNFYTSSLVTDNKNVNRSVQSYDVDKGVAGEADPTWKESGSGWLKVTPFGMRKVLKWIKDTYNTPVTYVTENGVSDRTGVLNDTDRIDYYKNYINQMLKAMKLDGCNVKGYTAWSLMDNFEWASGYTERFGLHYVDFTKPDRPRVQKESAKWYANFVSNPEFVSNGTTVPPVSNVTTVPPVSNVTTDRTYSGVKSSMRTGLFQAATWLFAALVAYL</sequence>
<feature type="chain" id="PRO_5010295462" description="beta-glucosidase" evidence="9">
    <location>
        <begin position="21"/>
        <end position="1023"/>
    </location>
</feature>
<evidence type="ECO:0000313" key="10">
    <source>
        <dbReference type="Proteomes" id="UP000085678"/>
    </source>
</evidence>
<evidence type="ECO:0000256" key="9">
    <source>
        <dbReference type="SAM" id="SignalP"/>
    </source>
</evidence>
<dbReference type="SUPFAM" id="SSF51445">
    <property type="entry name" value="(Trans)glycosidases"/>
    <property type="match status" value="2"/>
</dbReference>
<dbReference type="Gene3D" id="3.20.20.80">
    <property type="entry name" value="Glycosidases"/>
    <property type="match status" value="2"/>
</dbReference>
<dbReference type="KEGG" id="lak:106161574"/>
<dbReference type="InterPro" id="IPR017853">
    <property type="entry name" value="GH"/>
</dbReference>
<dbReference type="AlphaFoldDB" id="A0A1S3I9G2"/>
<evidence type="ECO:0000256" key="8">
    <source>
        <dbReference type="RuleBase" id="RU004468"/>
    </source>
</evidence>
<evidence type="ECO:0000256" key="7">
    <source>
        <dbReference type="PROSITE-ProRule" id="PRU10055"/>
    </source>
</evidence>
<dbReference type="InterPro" id="IPR018120">
    <property type="entry name" value="Glyco_hydro_1_AS"/>
</dbReference>
<dbReference type="InterPro" id="IPR033132">
    <property type="entry name" value="GH_1_N_CS"/>
</dbReference>
<comment type="subunit">
    <text evidence="2">Homodimer.</text>
</comment>
<reference evidence="11" key="1">
    <citation type="submission" date="2025-08" db="UniProtKB">
        <authorList>
            <consortium name="RefSeq"/>
        </authorList>
    </citation>
    <scope>IDENTIFICATION</scope>
    <source>
        <tissue evidence="11">Gonads</tissue>
    </source>
</reference>
<evidence type="ECO:0000256" key="1">
    <source>
        <dbReference type="ARBA" id="ARBA00010838"/>
    </source>
</evidence>
<evidence type="ECO:0000256" key="6">
    <source>
        <dbReference type="ARBA" id="ARBA00023295"/>
    </source>
</evidence>